<protein>
    <submittedName>
        <fullName evidence="1">Uncharacterized protein</fullName>
    </submittedName>
</protein>
<dbReference type="EMBL" id="UZAU01000266">
    <property type="status" value="NOT_ANNOTATED_CDS"/>
    <property type="molecule type" value="Genomic_DNA"/>
</dbReference>
<proteinExistence type="predicted"/>
<keyword evidence="2" id="KW-1185">Reference proteome</keyword>
<name>A0A803PA49_CANSA</name>
<sequence length="435" mass="49336">MASSSTMVTKLEDNYSNIQLAIDSWSMQHTMAALWQPGKGMFVKELQTNLYLFQFYHEADIQRLRPEFISDTIVKNVANYIGSYVKSGPKNFNGIWRDYLRVRTSINVEKLLKKRMKLKKSNGDWLWTNFNSTLEEEQLDGARWLRTGTVADIQFFDDGPSCGEKAINSGVNGATHNQELKNGNGKDTEVDLFMMNHIDRGIGFEKEGGTDQGISVLNTPKDDKKGEVPYPDWLNDGFHQSLEDSSLCDLDLSGNKNAILGFLKDKLCKRIQSWEGRFLSKAGKELLLKTSSKQSRGVTWMSWKKLCKHKNNGGLDFKDLRQYNLALLSKKAWRLLVNDSTLVSRVFKARYFPNGSLLTATLGNSPSYVWRSIFEAKDLITASARKSIASGIQTSIIEDHWLPDDGFPLVHTIHPSLKNQYVASLLYVDKKTMGY</sequence>
<dbReference type="Proteomes" id="UP000596661">
    <property type="component" value="Chromosome 3"/>
</dbReference>
<reference evidence="1" key="1">
    <citation type="submission" date="2018-11" db="EMBL/GenBank/DDBJ databases">
        <authorList>
            <person name="Grassa J C."/>
        </authorList>
    </citation>
    <scope>NUCLEOTIDE SEQUENCE [LARGE SCALE GENOMIC DNA]</scope>
</reference>
<evidence type="ECO:0000313" key="2">
    <source>
        <dbReference type="Proteomes" id="UP000596661"/>
    </source>
</evidence>
<organism evidence="1 2">
    <name type="scientific">Cannabis sativa</name>
    <name type="common">Hemp</name>
    <name type="synonym">Marijuana</name>
    <dbReference type="NCBI Taxonomy" id="3483"/>
    <lineage>
        <taxon>Eukaryota</taxon>
        <taxon>Viridiplantae</taxon>
        <taxon>Streptophyta</taxon>
        <taxon>Embryophyta</taxon>
        <taxon>Tracheophyta</taxon>
        <taxon>Spermatophyta</taxon>
        <taxon>Magnoliopsida</taxon>
        <taxon>eudicotyledons</taxon>
        <taxon>Gunneridae</taxon>
        <taxon>Pentapetalae</taxon>
        <taxon>rosids</taxon>
        <taxon>fabids</taxon>
        <taxon>Rosales</taxon>
        <taxon>Cannabaceae</taxon>
        <taxon>Cannabis</taxon>
    </lineage>
</organism>
<dbReference type="AlphaFoldDB" id="A0A803PA49"/>
<accession>A0A803PA49</accession>
<reference evidence="1" key="2">
    <citation type="submission" date="2021-03" db="UniProtKB">
        <authorList>
            <consortium name="EnsemblPlants"/>
        </authorList>
    </citation>
    <scope>IDENTIFICATION</scope>
</reference>
<dbReference type="Gramene" id="evm.model.03.724">
    <property type="protein sequence ID" value="cds.evm.model.03.724"/>
    <property type="gene ID" value="evm.TU.03.724"/>
</dbReference>
<dbReference type="EnsemblPlants" id="evm.model.03.724">
    <property type="protein sequence ID" value="cds.evm.model.03.724"/>
    <property type="gene ID" value="evm.TU.03.724"/>
</dbReference>
<evidence type="ECO:0000313" key="1">
    <source>
        <dbReference type="EnsemblPlants" id="cds.evm.model.03.724"/>
    </source>
</evidence>